<name>A0AAN7M5E0_TRANT</name>
<feature type="compositionally biased region" description="Low complexity" evidence="2">
    <location>
        <begin position="56"/>
        <end position="79"/>
    </location>
</feature>
<feature type="domain" description="Putative zinc-finger" evidence="3">
    <location>
        <begin position="885"/>
        <end position="905"/>
    </location>
</feature>
<dbReference type="SUPFAM" id="SSF48452">
    <property type="entry name" value="TPR-like"/>
    <property type="match status" value="1"/>
</dbReference>
<dbReference type="InterPro" id="IPR011990">
    <property type="entry name" value="TPR-like_helical_dom_sf"/>
</dbReference>
<dbReference type="PANTHER" id="PTHR21563:SF3">
    <property type="entry name" value="ZINC FINGER C3H1 DOMAIN-CONTAINING PROTEIN"/>
    <property type="match status" value="1"/>
</dbReference>
<feature type="compositionally biased region" description="Polar residues" evidence="2">
    <location>
        <begin position="732"/>
        <end position="743"/>
    </location>
</feature>
<evidence type="ECO:0000259" key="3">
    <source>
        <dbReference type="Pfam" id="PF10650"/>
    </source>
</evidence>
<feature type="coiled-coil region" evidence="1">
    <location>
        <begin position="460"/>
        <end position="490"/>
    </location>
</feature>
<sequence>MGRTHELSSTSELASHHNNRNPSRSPRPENPSRPAIAREEGELSSSDGAPESCNHSASPSATTAAPSSSARSVHTASSHPEANQDVTTIRENHQVSSASKHNRVHLQQKSGNSDLINQLPPKNVRSRISSQHDNRNLVISFSNDESSSGSDDDKKSKGKSRVDMKQGNWEPSALTTGGPTKYCKVPRNINLNMSKQLSLIPKFVPSSIRNLGGKKMGGAVMVGGHGTNSRDNINNKRMEGQDVGYGLGPKQLELEDLRHQISLRESELKLKTARLNKPSAAGSFLYSEALNSTQDSIPRLVPDIADASQLRPGEPPSKRLKLAASCYSGKSIEQWRPAARSARSLSPPKSLTLGSSKKNKVDNFKKSTYADVIESSSTRCKRQDGESVMMASQNLHENNQHGTTNGGDCGSDPALVLNHNTMPDVMTPNAFTNNVGAPLTGSLWSSLDNANASMHGNGEIQKLIEIEEALDKELEDAQEHRRKCEIEERNALKAYRKAQRALLEANARCAFLYRQRELYSSHLQTCIMDDSSLIGCSSGPDYFGNQIKFSNGTAENTDLIPSPSQQMQAEDDQFNQPVPASNMQHINGPELDPYQPIKGQNLCPEACSEPDGSISEPLQCRDNKLFPEESSSDGQTTSADEDVDKLPDSTQPKHGTYRDSGKSLESYMDIPHKSGRKMPDDNPDEALLLEATLRSKLFASLGVRARNSKGSDSNTSLKVEEVRRIDGGSGASDRSNGSGQLSEMGNIRKSDFDGNIKQGVIVDDTPVLDMKNNSLDQSDSRDFKEKRSTLNEGQDITLVRSLSTFSLRSAFHHLKIVTGPRIDFQHQNVEADTNTNTNSDVSIDSGGIKWMTLISSSLDKITMDLCEGESSCYPSDVAIDPFWPICMFDLRGKCNNDECPWQHVKVHCVDKMSQDVYGNSDRADCQVALASNRQCCSDKADHLKSQTPKYLVGLDILKADVHLYNSVVAQRVGQSWQKCFTISLAVSGSFKNVLNAYDCILQNNDGRMEVFGRWNSEGPCFGNRSGRVSDLEQTSGCIGQLLESALLTFNQEVENFDARRKALSMLSHGLKASPTSVVLWIAYLVIYYSKTKPVEKDDMYDFAVKHYQGSYEIWLMYINSRPTLKDRFAAYEEALSALHSHYSVPIVEKSHSSSCILDVFLQMIDCYCMSGHSEKAIQMIYNFLPHAEKSNEWFNSLLCYILSSCLMVSDKCIFWICCVYLVIYRKLPDAIVHQFECDKGVLTIEWPPAHLTDMERGKVTALLEFAVDDFQSCIGNELNKHVKLAQDFAVNHIRCKMALDGLPKSPELLDRYAKMYPTCLDLALMSARVENQDCEGLSFHGFENVIRKWPNDVDGFHCIWYQYAEYALDSGKTDLAKELMERWFSSIWKLKYPDFDAYHIETTNLWDDSSRPAPVSSLGFPATAMSNMDLVYGLLNLSLHYLMQRQHKDSQKAIACALKVANRENYACCVREHATFMLIYDNLLKDSIHIGRVVNLINGYLNDSRASHVMEPLSRKFMEDVDKPKVQQLIKNILCPLLTNSFLVNSVLDSLFGPCLLPQKLGKVKDLVDFVEVILDICPCNYHLAISLCKRIMGENLDCQDATVSASASVSFWAGSVLVSSLSHAVPIAPEYIWVEAAGLLGGIAGFAAILEGFYKKALSVYPFSVNLWKSYYHSANSSGHGKPVLEAAKEKGINLVQI</sequence>
<dbReference type="Proteomes" id="UP001346149">
    <property type="component" value="Unassembled WGS sequence"/>
</dbReference>
<dbReference type="InterPro" id="IPR019607">
    <property type="entry name" value="Putative_zinc-finger_domain"/>
</dbReference>
<feature type="compositionally biased region" description="Low complexity" evidence="2">
    <location>
        <begin position="140"/>
        <end position="149"/>
    </location>
</feature>
<feature type="region of interest" description="Disordered" evidence="2">
    <location>
        <begin position="624"/>
        <end position="683"/>
    </location>
</feature>
<reference evidence="4 5" key="1">
    <citation type="journal article" date="2023" name="Hortic Res">
        <title>Pangenome of water caltrop reveals structural variations and asymmetric subgenome divergence after allopolyploidization.</title>
        <authorList>
            <person name="Zhang X."/>
            <person name="Chen Y."/>
            <person name="Wang L."/>
            <person name="Yuan Y."/>
            <person name="Fang M."/>
            <person name="Shi L."/>
            <person name="Lu R."/>
            <person name="Comes H.P."/>
            <person name="Ma Y."/>
            <person name="Chen Y."/>
            <person name="Huang G."/>
            <person name="Zhou Y."/>
            <person name="Zheng Z."/>
            <person name="Qiu Y."/>
        </authorList>
    </citation>
    <scope>NUCLEOTIDE SEQUENCE [LARGE SCALE GENOMIC DNA]</scope>
    <source>
        <strain evidence="4">F231</strain>
    </source>
</reference>
<evidence type="ECO:0000313" key="4">
    <source>
        <dbReference type="EMBL" id="KAK4799179.1"/>
    </source>
</evidence>
<dbReference type="EMBL" id="JAXQNO010000004">
    <property type="protein sequence ID" value="KAK4799179.1"/>
    <property type="molecule type" value="Genomic_DNA"/>
</dbReference>
<organism evidence="4 5">
    <name type="scientific">Trapa natans</name>
    <name type="common">Water chestnut</name>
    <dbReference type="NCBI Taxonomy" id="22666"/>
    <lineage>
        <taxon>Eukaryota</taxon>
        <taxon>Viridiplantae</taxon>
        <taxon>Streptophyta</taxon>
        <taxon>Embryophyta</taxon>
        <taxon>Tracheophyta</taxon>
        <taxon>Spermatophyta</taxon>
        <taxon>Magnoliopsida</taxon>
        <taxon>eudicotyledons</taxon>
        <taxon>Gunneridae</taxon>
        <taxon>Pentapetalae</taxon>
        <taxon>rosids</taxon>
        <taxon>malvids</taxon>
        <taxon>Myrtales</taxon>
        <taxon>Lythraceae</taxon>
        <taxon>Trapa</taxon>
    </lineage>
</organism>
<feature type="compositionally biased region" description="Polar residues" evidence="2">
    <location>
        <begin position="562"/>
        <end position="585"/>
    </location>
</feature>
<accession>A0AAN7M5E0</accession>
<dbReference type="GO" id="GO:0005634">
    <property type="term" value="C:nucleus"/>
    <property type="evidence" value="ECO:0007669"/>
    <property type="project" value="TreeGrafter"/>
</dbReference>
<protein>
    <recommendedName>
        <fullName evidence="3">Putative zinc-finger domain-containing protein</fullName>
    </recommendedName>
</protein>
<feature type="compositionally biased region" description="Basic and acidic residues" evidence="2">
    <location>
        <begin position="151"/>
        <end position="164"/>
    </location>
</feature>
<feature type="region of interest" description="Disordered" evidence="2">
    <location>
        <begin position="554"/>
        <end position="597"/>
    </location>
</feature>
<dbReference type="Pfam" id="PF10650">
    <property type="entry name" value="zf-C3H1"/>
    <property type="match status" value="1"/>
</dbReference>
<comment type="caution">
    <text evidence="4">The sequence shown here is derived from an EMBL/GenBank/DDBJ whole genome shotgun (WGS) entry which is preliminary data.</text>
</comment>
<dbReference type="PANTHER" id="PTHR21563">
    <property type="entry name" value="ZINC FINGER C3H1 DOMAIN-CONTAINING PROTEIN"/>
    <property type="match status" value="1"/>
</dbReference>
<feature type="compositionally biased region" description="Polar residues" evidence="2">
    <location>
        <begin position="107"/>
        <end position="116"/>
    </location>
</feature>
<dbReference type="Gene3D" id="1.25.40.10">
    <property type="entry name" value="Tetratricopeptide repeat domain"/>
    <property type="match status" value="1"/>
</dbReference>
<evidence type="ECO:0000256" key="1">
    <source>
        <dbReference type="SAM" id="Coils"/>
    </source>
</evidence>
<feature type="region of interest" description="Disordered" evidence="2">
    <location>
        <begin position="1"/>
        <end position="179"/>
    </location>
</feature>
<gene>
    <name evidence="4" type="ORF">SAY86_024544</name>
</gene>
<evidence type="ECO:0000313" key="5">
    <source>
        <dbReference type="Proteomes" id="UP001346149"/>
    </source>
</evidence>
<dbReference type="InterPro" id="IPR039278">
    <property type="entry name" value="Red1"/>
</dbReference>
<keyword evidence="5" id="KW-1185">Reference proteome</keyword>
<proteinExistence type="predicted"/>
<feature type="region of interest" description="Disordered" evidence="2">
    <location>
        <begin position="723"/>
        <end position="750"/>
    </location>
</feature>
<dbReference type="GO" id="GO:0000178">
    <property type="term" value="C:exosome (RNase complex)"/>
    <property type="evidence" value="ECO:0007669"/>
    <property type="project" value="TreeGrafter"/>
</dbReference>
<keyword evidence="1" id="KW-0175">Coiled coil</keyword>
<evidence type="ECO:0000256" key="2">
    <source>
        <dbReference type="SAM" id="MobiDB-lite"/>
    </source>
</evidence>